<name>A0A0W0SNE3_9GAMM</name>
<dbReference type="InterPro" id="IPR001015">
    <property type="entry name" value="Ferrochelatase"/>
</dbReference>
<evidence type="ECO:0000313" key="1">
    <source>
        <dbReference type="EMBL" id="KTC84830.1"/>
    </source>
</evidence>
<proteinExistence type="predicted"/>
<dbReference type="PATRIC" id="fig|29422.6.peg.1098"/>
<reference evidence="1 2" key="1">
    <citation type="submission" date="2015-11" db="EMBL/GenBank/DDBJ databases">
        <title>Genomic analysis of 38 Legionella species identifies large and diverse effector repertoires.</title>
        <authorList>
            <person name="Burstein D."/>
            <person name="Amaro F."/>
            <person name="Zusman T."/>
            <person name="Lifshitz Z."/>
            <person name="Cohen O."/>
            <person name="Gilbert J.A."/>
            <person name="Pupko T."/>
            <person name="Shuman H.A."/>
            <person name="Segal G."/>
        </authorList>
    </citation>
    <scope>NUCLEOTIDE SEQUENCE [LARGE SCALE GENOMIC DNA]</scope>
    <source>
        <strain evidence="1 2">ATCC 43878</strain>
    </source>
</reference>
<dbReference type="GO" id="GO:0004325">
    <property type="term" value="F:ferrochelatase activity"/>
    <property type="evidence" value="ECO:0007669"/>
    <property type="project" value="InterPro"/>
</dbReference>
<organism evidence="1 2">
    <name type="scientific">Legionella brunensis</name>
    <dbReference type="NCBI Taxonomy" id="29422"/>
    <lineage>
        <taxon>Bacteria</taxon>
        <taxon>Pseudomonadati</taxon>
        <taxon>Pseudomonadota</taxon>
        <taxon>Gammaproteobacteria</taxon>
        <taxon>Legionellales</taxon>
        <taxon>Legionellaceae</taxon>
        <taxon>Legionella</taxon>
    </lineage>
</organism>
<protein>
    <submittedName>
        <fullName evidence="1">Ferrochelatase</fullName>
    </submittedName>
</protein>
<dbReference type="STRING" id="29422.Lbru_1045"/>
<dbReference type="Proteomes" id="UP000054742">
    <property type="component" value="Unassembled WGS sequence"/>
</dbReference>
<keyword evidence="2" id="KW-1185">Reference proteome</keyword>
<sequence length="70" mass="7694">MLGMRYGNPSLHKAIEELSSCESITVLPMYPQYSSAATDSSIERVLQLLAPQKILPSINLFAISISFPHS</sequence>
<dbReference type="EMBL" id="LNXV01000008">
    <property type="protein sequence ID" value="KTC84830.1"/>
    <property type="molecule type" value="Genomic_DNA"/>
</dbReference>
<gene>
    <name evidence="1" type="ORF">Lbru_1045</name>
</gene>
<comment type="caution">
    <text evidence="1">The sequence shown here is derived from an EMBL/GenBank/DDBJ whole genome shotgun (WGS) entry which is preliminary data.</text>
</comment>
<dbReference type="Gene3D" id="3.40.50.1400">
    <property type="match status" value="1"/>
</dbReference>
<accession>A0A0W0SNE3</accession>
<dbReference type="GO" id="GO:0006783">
    <property type="term" value="P:heme biosynthetic process"/>
    <property type="evidence" value="ECO:0007669"/>
    <property type="project" value="InterPro"/>
</dbReference>
<dbReference type="AlphaFoldDB" id="A0A0W0SNE3"/>
<evidence type="ECO:0000313" key="2">
    <source>
        <dbReference type="Proteomes" id="UP000054742"/>
    </source>
</evidence>
<dbReference type="Pfam" id="PF00762">
    <property type="entry name" value="Ferrochelatase"/>
    <property type="match status" value="1"/>
</dbReference>
<dbReference type="SUPFAM" id="SSF53800">
    <property type="entry name" value="Chelatase"/>
    <property type="match status" value="1"/>
</dbReference>